<dbReference type="InterPro" id="IPR002156">
    <property type="entry name" value="RNaseH_domain"/>
</dbReference>
<dbReference type="PANTHER" id="PTHR31672:SF13">
    <property type="entry name" value="F-BOX PROTEIN CPR30-LIKE"/>
    <property type="match status" value="1"/>
</dbReference>
<proteinExistence type="predicted"/>
<keyword evidence="3" id="KW-1185">Reference proteome</keyword>
<comment type="caution">
    <text evidence="2">The sequence shown here is derived from an EMBL/GenBank/DDBJ whole genome shotgun (WGS) entry which is preliminary data.</text>
</comment>
<dbReference type="CDD" id="cd22157">
    <property type="entry name" value="F-box_AtFBW1-like"/>
    <property type="match status" value="1"/>
</dbReference>
<dbReference type="SMART" id="SM00256">
    <property type="entry name" value="FBOX"/>
    <property type="match status" value="1"/>
</dbReference>
<dbReference type="GO" id="GO:0004523">
    <property type="term" value="F:RNA-DNA hybrid ribonuclease activity"/>
    <property type="evidence" value="ECO:0007669"/>
    <property type="project" value="InterPro"/>
</dbReference>
<evidence type="ECO:0000313" key="3">
    <source>
        <dbReference type="Proteomes" id="UP001459277"/>
    </source>
</evidence>
<dbReference type="SUPFAM" id="SSF81383">
    <property type="entry name" value="F-box domain"/>
    <property type="match status" value="1"/>
</dbReference>
<organism evidence="2 3">
    <name type="scientific">Lithocarpus litseifolius</name>
    <dbReference type="NCBI Taxonomy" id="425828"/>
    <lineage>
        <taxon>Eukaryota</taxon>
        <taxon>Viridiplantae</taxon>
        <taxon>Streptophyta</taxon>
        <taxon>Embryophyta</taxon>
        <taxon>Tracheophyta</taxon>
        <taxon>Spermatophyta</taxon>
        <taxon>Magnoliopsida</taxon>
        <taxon>eudicotyledons</taxon>
        <taxon>Gunneridae</taxon>
        <taxon>Pentapetalae</taxon>
        <taxon>rosids</taxon>
        <taxon>fabids</taxon>
        <taxon>Fagales</taxon>
        <taxon>Fagaceae</taxon>
        <taxon>Lithocarpus</taxon>
    </lineage>
</organism>
<sequence length="573" mass="64838">MSDYPPEEVVRKILYKLPVKSLIRFRCVSKSWNTLITTPAFINCHLTRSHSLLSNSNKLIVRHCLEKPYVEHYKLIDDSNDSFDQIQNIELPLTSRPIQHFRLIGSANGLFSLYEQKCFILWNPSIRKFITLPKPCITVKTHGKVTCHSAFGFDLRTNDYKVVRIAFPSEEAKLPLIEAYSLNEGSWKLTSASFPSGIGVSCWHKPVASLGGAVHFAVYDKDNRCRPLVLSFDLGDEVCHLMSLPNCAFSWSNLQTSVIGGSLALLFYDDRFVAKKCCDIWVMKEYGIVDSWTKLFTVDLNKRIIRVLHLPKNGNILVEVNLPSDRELSSYDPKSQHVKSLGICGRRHYFHVDNYVANLVLLDKPNDAVSKRGACRKRKCRYKLDSTQNLRICFSQFYLFLGINVIDWCRPAASLNGAVHFAAEYKHKPGGPCGPLVLSFDLHDEVFHVVPLPNVIFKWTDNVHTSVIGGSLSLLFYYELGLNSVILEGDCEILMKSLMEDSLSLASSGLLIQDVKAIAESFQCIRFSHVRREGNKVAHNLARHARHVTGFSVWMEDVPSHTLLAYKADLPTS</sequence>
<reference evidence="2 3" key="1">
    <citation type="submission" date="2024-01" db="EMBL/GenBank/DDBJ databases">
        <title>A telomere-to-telomere, gap-free genome of sweet tea (Lithocarpus litseifolius).</title>
        <authorList>
            <person name="Zhou J."/>
        </authorList>
    </citation>
    <scope>NUCLEOTIDE SEQUENCE [LARGE SCALE GENOMIC DNA]</scope>
    <source>
        <strain evidence="2">Zhou-2022a</strain>
        <tissue evidence="2">Leaf</tissue>
    </source>
</reference>
<protein>
    <recommendedName>
        <fullName evidence="1">F-box domain-containing protein</fullName>
    </recommendedName>
</protein>
<dbReference type="InterPro" id="IPR017451">
    <property type="entry name" value="F-box-assoc_interact_dom"/>
</dbReference>
<dbReference type="Gene3D" id="1.20.1280.50">
    <property type="match status" value="1"/>
</dbReference>
<gene>
    <name evidence="2" type="ORF">SO802_008716</name>
</gene>
<dbReference type="Pfam" id="PF08268">
    <property type="entry name" value="FBA_3"/>
    <property type="match status" value="1"/>
</dbReference>
<dbReference type="InterPro" id="IPR036047">
    <property type="entry name" value="F-box-like_dom_sf"/>
</dbReference>
<dbReference type="InterPro" id="IPR036397">
    <property type="entry name" value="RNaseH_sf"/>
</dbReference>
<dbReference type="Pfam" id="PF13456">
    <property type="entry name" value="RVT_3"/>
    <property type="match status" value="1"/>
</dbReference>
<dbReference type="InterPro" id="IPR044730">
    <property type="entry name" value="RNase_H-like_dom_plant"/>
</dbReference>
<dbReference type="PANTHER" id="PTHR31672">
    <property type="entry name" value="BNACNNG10540D PROTEIN"/>
    <property type="match status" value="1"/>
</dbReference>
<dbReference type="InterPro" id="IPR013187">
    <property type="entry name" value="F-box-assoc_dom_typ3"/>
</dbReference>
<dbReference type="NCBIfam" id="TIGR01640">
    <property type="entry name" value="F_box_assoc_1"/>
    <property type="match status" value="1"/>
</dbReference>
<dbReference type="Gene3D" id="3.30.420.10">
    <property type="entry name" value="Ribonuclease H-like superfamily/Ribonuclease H"/>
    <property type="match status" value="1"/>
</dbReference>
<dbReference type="GO" id="GO:0003676">
    <property type="term" value="F:nucleic acid binding"/>
    <property type="evidence" value="ECO:0007669"/>
    <property type="project" value="InterPro"/>
</dbReference>
<dbReference type="Proteomes" id="UP001459277">
    <property type="component" value="Unassembled WGS sequence"/>
</dbReference>
<feature type="domain" description="F-box" evidence="1">
    <location>
        <begin position="1"/>
        <end position="36"/>
    </location>
</feature>
<name>A0AAW2DAF8_9ROSI</name>
<dbReference type="Pfam" id="PF00646">
    <property type="entry name" value="F-box"/>
    <property type="match status" value="1"/>
</dbReference>
<dbReference type="InterPro" id="IPR001810">
    <property type="entry name" value="F-box_dom"/>
</dbReference>
<dbReference type="PROSITE" id="PS50181">
    <property type="entry name" value="FBOX"/>
    <property type="match status" value="1"/>
</dbReference>
<evidence type="ECO:0000313" key="2">
    <source>
        <dbReference type="EMBL" id="KAL0007214.1"/>
    </source>
</evidence>
<evidence type="ECO:0000259" key="1">
    <source>
        <dbReference type="PROSITE" id="PS50181"/>
    </source>
</evidence>
<dbReference type="InterPro" id="IPR050796">
    <property type="entry name" value="SCF_F-box_component"/>
</dbReference>
<accession>A0AAW2DAF8</accession>
<dbReference type="CDD" id="cd06222">
    <property type="entry name" value="RNase_H_like"/>
    <property type="match status" value="1"/>
</dbReference>
<dbReference type="AlphaFoldDB" id="A0AAW2DAF8"/>
<dbReference type="EMBL" id="JAZDWU010000003">
    <property type="protein sequence ID" value="KAL0007214.1"/>
    <property type="molecule type" value="Genomic_DNA"/>
</dbReference>